<dbReference type="STRING" id="1432307.W9CID3"/>
<dbReference type="EMBL" id="AYSA01000176">
    <property type="protein sequence ID" value="ESZ95636.1"/>
    <property type="molecule type" value="Genomic_DNA"/>
</dbReference>
<feature type="compositionally biased region" description="Basic and acidic residues" evidence="1">
    <location>
        <begin position="1"/>
        <end position="15"/>
    </location>
</feature>
<feature type="compositionally biased region" description="Basic residues" evidence="1">
    <location>
        <begin position="16"/>
        <end position="29"/>
    </location>
</feature>
<reference evidence="2 3" key="1">
    <citation type="journal article" date="2014" name="Genome Announc.">
        <title>Draft genome sequence of Sclerotinia borealis, a psychrophilic plant pathogenic fungus.</title>
        <authorList>
            <person name="Mardanov A.V."/>
            <person name="Beletsky A.V."/>
            <person name="Kadnikov V.V."/>
            <person name="Ignatov A.N."/>
            <person name="Ravin N.V."/>
        </authorList>
    </citation>
    <scope>NUCLEOTIDE SEQUENCE [LARGE SCALE GENOMIC DNA]</scope>
    <source>
        <strain evidence="3">F-4157</strain>
    </source>
</reference>
<comment type="caution">
    <text evidence="2">The sequence shown here is derived from an EMBL/GenBank/DDBJ whole genome shotgun (WGS) entry which is preliminary data.</text>
</comment>
<feature type="region of interest" description="Disordered" evidence="1">
    <location>
        <begin position="459"/>
        <end position="479"/>
    </location>
</feature>
<feature type="compositionally biased region" description="Basic and acidic residues" evidence="1">
    <location>
        <begin position="731"/>
        <end position="752"/>
    </location>
</feature>
<dbReference type="Proteomes" id="UP000019487">
    <property type="component" value="Unassembled WGS sequence"/>
</dbReference>
<feature type="compositionally biased region" description="Basic and acidic residues" evidence="1">
    <location>
        <begin position="39"/>
        <end position="95"/>
    </location>
</feature>
<feature type="compositionally biased region" description="Polar residues" evidence="1">
    <location>
        <begin position="696"/>
        <end position="705"/>
    </location>
</feature>
<feature type="compositionally biased region" description="Polar residues" evidence="1">
    <location>
        <begin position="459"/>
        <end position="476"/>
    </location>
</feature>
<evidence type="ECO:0000313" key="3">
    <source>
        <dbReference type="Proteomes" id="UP000019487"/>
    </source>
</evidence>
<feature type="region of interest" description="Disordered" evidence="1">
    <location>
        <begin position="1"/>
        <end position="138"/>
    </location>
</feature>
<dbReference type="OrthoDB" id="4590776at2759"/>
<feature type="region of interest" description="Disordered" evidence="1">
    <location>
        <begin position="379"/>
        <end position="410"/>
    </location>
</feature>
<organism evidence="2 3">
    <name type="scientific">Sclerotinia borealis (strain F-4128)</name>
    <dbReference type="NCBI Taxonomy" id="1432307"/>
    <lineage>
        <taxon>Eukaryota</taxon>
        <taxon>Fungi</taxon>
        <taxon>Dikarya</taxon>
        <taxon>Ascomycota</taxon>
        <taxon>Pezizomycotina</taxon>
        <taxon>Leotiomycetes</taxon>
        <taxon>Helotiales</taxon>
        <taxon>Sclerotiniaceae</taxon>
        <taxon>Sclerotinia</taxon>
    </lineage>
</organism>
<accession>W9CID3</accession>
<feature type="compositionally biased region" description="Basic and acidic residues" evidence="1">
    <location>
        <begin position="114"/>
        <end position="125"/>
    </location>
</feature>
<name>W9CID3_SCLBF</name>
<dbReference type="HOGENOM" id="CLU_379487_0_0_1"/>
<gene>
    <name evidence="2" type="ORF">SBOR_3984</name>
</gene>
<protein>
    <submittedName>
        <fullName evidence="2">Uncharacterized protein</fullName>
    </submittedName>
</protein>
<feature type="compositionally biased region" description="Polar residues" evidence="1">
    <location>
        <begin position="395"/>
        <end position="406"/>
    </location>
</feature>
<keyword evidence="3" id="KW-1185">Reference proteome</keyword>
<feature type="region of interest" description="Disordered" evidence="1">
    <location>
        <begin position="809"/>
        <end position="881"/>
    </location>
</feature>
<feature type="compositionally biased region" description="Basic and acidic residues" evidence="1">
    <location>
        <begin position="816"/>
        <end position="834"/>
    </location>
</feature>
<feature type="region of interest" description="Disordered" evidence="1">
    <location>
        <begin position="684"/>
        <end position="752"/>
    </location>
</feature>
<proteinExistence type="predicted"/>
<evidence type="ECO:0000313" key="2">
    <source>
        <dbReference type="EMBL" id="ESZ95636.1"/>
    </source>
</evidence>
<dbReference type="AlphaFoldDB" id="W9CID3"/>
<sequence>MPNKQRTFELVDAPKVHRPMTSKQAKKAYQKANRTPRISKAEQKRRDAEELAKHRKAYEKEQAAAKAKAARDKKAAKALEQREERKRLGIPEPNRHVRASQSRISMFIKQGNKRSRETNNTREESESTICEDLDDEPPAKRLAVDNPEDQSEALSKPIALRDLEYQMEPQTKRFANNSFDDEENISAGPIVPNDSEDEFGDFPPLSDNDISLLDTGSMKSTLVNTIYCRPRSGGPIPPFQKPSTSLDDGQELPQMKNVEREQMTPDDPFQLEDMLDSQIRSEAADAACRSDRKNAELLLKEQFHRDDTRPMTPTSNHPVNDMSVVRELLWHTSINGRHDSSDQSFNVQPPLALPEASAANASHRKLKNSYSNVSLVRRQFDNPPSKNINGAPKTGTGSPSNFSASAKRSPFVKKSMDIGSATVYEDNATPPHRASSRMIGLSKQTLQEGSLYSPALKSQNVESQSHKYPTPTSLKQQRCAPREIPIQSSKSAPDTHPVLQERSINMGPPALPQKRKLGMSLAPLPDNRQTVSSSNLPPSSTQAFIESHLDEFFTTPTQEARELCDDPITPRPSMISKIESRYQSHHQKQEDMKDCVSKAADDEFGEMLSTQELRMFSQDWETASSPPRQGNENKIETPKQISAAPEDIQNLICSQNLFLMSQELTGMQSVSKVKSPTIITSQLPQAQKSTLERNQHSTAKPQTQLPEPPCISTPQVDADVDLTPKPRRSPWFKEKPEDRYPQKRFFTEKPEDLEAAAIEDSKEAWEEIKEATSSNRHNFDDDLEPEVDELLKAALAESKEWDEVYKAVVPTPTPRKNGEKEREGMEMEGKEHQTPSRIAETLTGGSAVKNGAKKFERAPSVASTDYGDGEDSDWDGFMAEL</sequence>
<evidence type="ECO:0000256" key="1">
    <source>
        <dbReference type="SAM" id="MobiDB-lite"/>
    </source>
</evidence>